<organism evidence="1 2">
    <name type="scientific">Micromonospora zamorensis</name>
    <dbReference type="NCBI Taxonomy" id="709883"/>
    <lineage>
        <taxon>Bacteria</taxon>
        <taxon>Bacillati</taxon>
        <taxon>Actinomycetota</taxon>
        <taxon>Actinomycetes</taxon>
        <taxon>Micromonosporales</taxon>
        <taxon>Micromonosporaceae</taxon>
        <taxon>Micromonospora</taxon>
    </lineage>
</organism>
<protein>
    <submittedName>
        <fullName evidence="1">Uncharacterized protein</fullName>
    </submittedName>
</protein>
<sequence length="349" mass="36965">MSGTGMNGAHLRDLASDALRRWPRLRVALRRADRQLGRQVAQLKGTMRAPAPRRLFRAALPAGSSIQARFVGVLDGHTLNLDLEVPPALAADVVGAELHLVRGSTRLTVPADLRHAGDGLAVSAAVLLCARPGGLDLPSGGSWRVECRLVSETGGGDPVRVVGGATERAAGPTVSAPPCPDSGYRYRPVTDQAGRLALAVTAPGALAELTDVRLDWTGASLQVRTFGWRADGPVEVGLEPRGGGESLRVQGELVGPDLLRFSLPLSAMTEAGHVRERIFDVRLHAESRRLRVGTVLHDLTNPKRSLRPPAAIVWAAPGRSVRVRPYFTPAGSLALACLPIQSRSTDGNS</sequence>
<evidence type="ECO:0000313" key="1">
    <source>
        <dbReference type="EMBL" id="WUI80048.1"/>
    </source>
</evidence>
<name>A0ABZ1P9Y5_9ACTN</name>
<dbReference type="EMBL" id="CP107941">
    <property type="protein sequence ID" value="WUI80048.1"/>
    <property type="molecule type" value="Genomic_DNA"/>
</dbReference>
<accession>A0ABZ1P9Y5</accession>
<keyword evidence="2" id="KW-1185">Reference proteome</keyword>
<reference evidence="1 2" key="1">
    <citation type="submission" date="2022-10" db="EMBL/GenBank/DDBJ databases">
        <title>The complete genomes of actinobacterial strains from the NBC collection.</title>
        <authorList>
            <person name="Joergensen T.S."/>
            <person name="Alvarez Arevalo M."/>
            <person name="Sterndorff E.B."/>
            <person name="Faurdal D."/>
            <person name="Vuksanovic O."/>
            <person name="Mourched A.-S."/>
            <person name="Charusanti P."/>
            <person name="Shaw S."/>
            <person name="Blin K."/>
            <person name="Weber T."/>
        </authorList>
    </citation>
    <scope>NUCLEOTIDE SEQUENCE [LARGE SCALE GENOMIC DNA]</scope>
    <source>
        <strain evidence="1 2">NBC_00396</strain>
    </source>
</reference>
<evidence type="ECO:0000313" key="2">
    <source>
        <dbReference type="Proteomes" id="UP001346877"/>
    </source>
</evidence>
<proteinExistence type="predicted"/>
<dbReference type="Proteomes" id="UP001346877">
    <property type="component" value="Chromosome"/>
</dbReference>
<dbReference type="RefSeq" id="WP_328365720.1">
    <property type="nucleotide sequence ID" value="NZ_CP107936.1"/>
</dbReference>
<gene>
    <name evidence="1" type="ORF">OG375_18980</name>
</gene>